<evidence type="ECO:0000313" key="2">
    <source>
        <dbReference type="EMBL" id="CAI8014622.1"/>
    </source>
</evidence>
<accession>A0AA35WI60</accession>
<proteinExistence type="predicted"/>
<dbReference type="AlphaFoldDB" id="A0AA35WI60"/>
<evidence type="ECO:0000313" key="3">
    <source>
        <dbReference type="Proteomes" id="UP001174909"/>
    </source>
</evidence>
<reference evidence="2" key="1">
    <citation type="submission" date="2023-03" db="EMBL/GenBank/DDBJ databases">
        <authorList>
            <person name="Steffen K."/>
            <person name="Cardenas P."/>
        </authorList>
    </citation>
    <scope>NUCLEOTIDE SEQUENCE</scope>
</reference>
<comment type="caution">
    <text evidence="2">The sequence shown here is derived from an EMBL/GenBank/DDBJ whole genome shotgun (WGS) entry which is preliminary data.</text>
</comment>
<dbReference type="EMBL" id="CASHTH010001377">
    <property type="protein sequence ID" value="CAI8014622.1"/>
    <property type="molecule type" value="Genomic_DNA"/>
</dbReference>
<feature type="compositionally biased region" description="Polar residues" evidence="1">
    <location>
        <begin position="1"/>
        <end position="23"/>
    </location>
</feature>
<protein>
    <submittedName>
        <fullName evidence="2">Uncharacterized protein</fullName>
    </submittedName>
</protein>
<feature type="region of interest" description="Disordered" evidence="1">
    <location>
        <begin position="1"/>
        <end position="42"/>
    </location>
</feature>
<sequence length="42" mass="4780">MRCMQSSLASFLTRQSYSRSKPTPHTLPLLDGPARVCRSRSR</sequence>
<name>A0AA35WI60_GEOBA</name>
<organism evidence="2 3">
    <name type="scientific">Geodia barretti</name>
    <name type="common">Barrett's horny sponge</name>
    <dbReference type="NCBI Taxonomy" id="519541"/>
    <lineage>
        <taxon>Eukaryota</taxon>
        <taxon>Metazoa</taxon>
        <taxon>Porifera</taxon>
        <taxon>Demospongiae</taxon>
        <taxon>Heteroscleromorpha</taxon>
        <taxon>Tetractinellida</taxon>
        <taxon>Astrophorina</taxon>
        <taxon>Geodiidae</taxon>
        <taxon>Geodia</taxon>
    </lineage>
</organism>
<evidence type="ECO:0000256" key="1">
    <source>
        <dbReference type="SAM" id="MobiDB-lite"/>
    </source>
</evidence>
<gene>
    <name evidence="2" type="ORF">GBAR_LOCUS9124</name>
</gene>
<dbReference type="Proteomes" id="UP001174909">
    <property type="component" value="Unassembled WGS sequence"/>
</dbReference>
<keyword evidence="3" id="KW-1185">Reference proteome</keyword>